<dbReference type="Proteomes" id="UP000464738">
    <property type="component" value="Segment"/>
</dbReference>
<keyword evidence="3" id="KW-1185">Reference proteome</keyword>
<gene>
    <name evidence="2" type="ORF">tuntematon_53</name>
</gene>
<dbReference type="InterPro" id="IPR048793">
    <property type="entry name" value="CapR_dom"/>
</dbReference>
<name>A0A6B9X897_9CAUD</name>
<evidence type="ECO:0000313" key="2">
    <source>
        <dbReference type="EMBL" id="QHR71909.1"/>
    </source>
</evidence>
<dbReference type="EMBL" id="MN850618">
    <property type="protein sequence ID" value="QHR71909.1"/>
    <property type="molecule type" value="Genomic_DNA"/>
</dbReference>
<proteinExistence type="predicted"/>
<evidence type="ECO:0000313" key="3">
    <source>
        <dbReference type="Proteomes" id="UP000464738"/>
    </source>
</evidence>
<dbReference type="Pfam" id="PF21817">
    <property type="entry name" value="CapR"/>
    <property type="match status" value="1"/>
</dbReference>
<protein>
    <recommendedName>
        <fullName evidence="1">CapR homology domain-containing protein</fullName>
    </recommendedName>
</protein>
<sequence length="332" mass="37569">MLDMPVKKSIEQYIEECQPIAAAKGIEIIGIVEPFTGQHTKMINRCQYAHEWNTTTFKNFKTGRAGCPVCAIGKGVGKGGKTDDQHIKDFINTGKFKPGTIFTNTGKRKGSHILWMVECPVCSHDEYVQAGVCDGKFYIAGNDLKKGIIPCRCTRVYRYTKDQITYKARKGLESKGYIWIEWISKPSSTGEFKYGCKDHGEQIGNADHLLHKGRGCPQCKGHTQQQAYINYIYDEQNLLCALKFGIANSSDRRIKEQNSHNVFTMKQSQVWHFPTVKQCKDAEKRCKRVLHTEAVSKYSMPDGYTETVELSCLASIQNIYKLYGGTLQEETC</sequence>
<evidence type="ECO:0000259" key="1">
    <source>
        <dbReference type="Pfam" id="PF21817"/>
    </source>
</evidence>
<reference evidence="3" key="1">
    <citation type="submission" date="2019-12" db="EMBL/GenBank/DDBJ databases">
        <authorList>
            <person name="Olsen N.S."/>
            <person name="Junco L.M.F."/>
            <person name="Kot W."/>
            <person name="Hansen L.H."/>
        </authorList>
    </citation>
    <scope>NUCLEOTIDE SEQUENCE [LARGE SCALE GENOMIC DNA]</scope>
</reference>
<organism evidence="2 3">
    <name type="scientific">Escherichia phage tuntematon</name>
    <dbReference type="NCBI Taxonomy" id="2696455"/>
    <lineage>
        <taxon>Viruses</taxon>
        <taxon>Duplodnaviria</taxon>
        <taxon>Heunggongvirae</taxon>
        <taxon>Uroviricota</taxon>
        <taxon>Caudoviricetes</taxon>
        <taxon>Stephanstirmvirinae</taxon>
        <taxon>Phapecoctavirus</taxon>
        <taxon>Phapecoctavirus tuntematon</taxon>
    </lineage>
</organism>
<accession>A0A6B9X897</accession>
<feature type="domain" description="CapR homology" evidence="1">
    <location>
        <begin position="88"/>
        <end position="154"/>
    </location>
</feature>